<evidence type="ECO:0000313" key="1">
    <source>
        <dbReference type="EMBL" id="MBB5770039.1"/>
    </source>
</evidence>
<protein>
    <submittedName>
        <fullName evidence="1">Uncharacterized protein</fullName>
    </submittedName>
</protein>
<comment type="caution">
    <text evidence="1">The sequence shown here is derived from an EMBL/GenBank/DDBJ whole genome shotgun (WGS) entry which is preliminary data.</text>
</comment>
<name>A0A7W9L487_BREVE</name>
<sequence length="62" mass="6486">MPQVARDELGRARGERFRRIIDASAAGRAGTPDQVGGVGTLLMAPDGGVTAAWWYGELVSAT</sequence>
<accession>A0A7W9L487</accession>
<dbReference type="EMBL" id="JACHLJ010000001">
    <property type="protein sequence ID" value="MBB5770039.1"/>
    <property type="molecule type" value="Genomic_DNA"/>
</dbReference>
<gene>
    <name evidence="1" type="ORF">HNP47_000008</name>
</gene>
<reference evidence="1 2" key="1">
    <citation type="submission" date="2020-08" db="EMBL/GenBank/DDBJ databases">
        <title>Functional genomics of gut bacteria from endangered species of beetles.</title>
        <authorList>
            <person name="Carlos-Shanley C."/>
        </authorList>
    </citation>
    <scope>NUCLEOTIDE SEQUENCE [LARGE SCALE GENOMIC DNA]</scope>
    <source>
        <strain evidence="1 2">S00192</strain>
    </source>
</reference>
<proteinExistence type="predicted"/>
<dbReference type="Proteomes" id="UP000556201">
    <property type="component" value="Unassembled WGS sequence"/>
</dbReference>
<evidence type="ECO:0000313" key="2">
    <source>
        <dbReference type="Proteomes" id="UP000556201"/>
    </source>
</evidence>
<dbReference type="AlphaFoldDB" id="A0A7W9L487"/>
<dbReference type="RefSeq" id="WP_184277328.1">
    <property type="nucleotide sequence ID" value="NZ_JACHLJ010000001.1"/>
</dbReference>
<organism evidence="1 2">
    <name type="scientific">Brevundimonas vesicularis</name>
    <name type="common">Pseudomonas vesicularis</name>
    <dbReference type="NCBI Taxonomy" id="41276"/>
    <lineage>
        <taxon>Bacteria</taxon>
        <taxon>Pseudomonadati</taxon>
        <taxon>Pseudomonadota</taxon>
        <taxon>Alphaproteobacteria</taxon>
        <taxon>Caulobacterales</taxon>
        <taxon>Caulobacteraceae</taxon>
        <taxon>Brevundimonas</taxon>
    </lineage>
</organism>